<accession>A0A8J6HD86</accession>
<reference evidence="2" key="2">
    <citation type="submission" date="2021-08" db="EMBL/GenBank/DDBJ databases">
        <authorList>
            <person name="Eriksson T."/>
        </authorList>
    </citation>
    <scope>NUCLEOTIDE SEQUENCE</scope>
    <source>
        <strain evidence="2">Stoneville</strain>
        <tissue evidence="2">Whole head</tissue>
    </source>
</reference>
<keyword evidence="3" id="KW-1185">Reference proteome</keyword>
<sequence length="176" mass="18503">MCQNRITETKVVTVPAHPPFFSGGVRAWGCESGQVQESALSGAGSCSEGRARPRVSPSQPPRLRHTPPPVSISTVSRRPPSIREAEGAMGSPRGSGAGHGMHDYTGKGSRGDPGNGPGPETRAERQFRSKFIARGRSRPMMNSKRTLLQRQAAATEHAATPPGAARSRAAGTPSNT</sequence>
<gene>
    <name evidence="2" type="ORF">GEV33_010452</name>
</gene>
<feature type="region of interest" description="Disordered" evidence="1">
    <location>
        <begin position="38"/>
        <end position="176"/>
    </location>
</feature>
<comment type="caution">
    <text evidence="2">The sequence shown here is derived from an EMBL/GenBank/DDBJ whole genome shotgun (WGS) entry which is preliminary data.</text>
</comment>
<dbReference type="Proteomes" id="UP000719412">
    <property type="component" value="Unassembled WGS sequence"/>
</dbReference>
<dbReference type="EMBL" id="JABDTM020026130">
    <property type="protein sequence ID" value="KAH0812341.1"/>
    <property type="molecule type" value="Genomic_DNA"/>
</dbReference>
<dbReference type="AlphaFoldDB" id="A0A8J6HD86"/>
<proteinExistence type="predicted"/>
<evidence type="ECO:0000313" key="3">
    <source>
        <dbReference type="Proteomes" id="UP000719412"/>
    </source>
</evidence>
<evidence type="ECO:0000313" key="2">
    <source>
        <dbReference type="EMBL" id="KAH0812341.1"/>
    </source>
</evidence>
<name>A0A8J6HD86_TENMO</name>
<evidence type="ECO:0000256" key="1">
    <source>
        <dbReference type="SAM" id="MobiDB-lite"/>
    </source>
</evidence>
<reference evidence="2" key="1">
    <citation type="journal article" date="2020" name="J Insects Food Feed">
        <title>The yellow mealworm (Tenebrio molitor) genome: a resource for the emerging insects as food and feed industry.</title>
        <authorList>
            <person name="Eriksson T."/>
            <person name="Andere A."/>
            <person name="Kelstrup H."/>
            <person name="Emery V."/>
            <person name="Picard C."/>
        </authorList>
    </citation>
    <scope>NUCLEOTIDE SEQUENCE</scope>
    <source>
        <strain evidence="2">Stoneville</strain>
        <tissue evidence="2">Whole head</tissue>
    </source>
</reference>
<organism evidence="2 3">
    <name type="scientific">Tenebrio molitor</name>
    <name type="common">Yellow mealworm beetle</name>
    <dbReference type="NCBI Taxonomy" id="7067"/>
    <lineage>
        <taxon>Eukaryota</taxon>
        <taxon>Metazoa</taxon>
        <taxon>Ecdysozoa</taxon>
        <taxon>Arthropoda</taxon>
        <taxon>Hexapoda</taxon>
        <taxon>Insecta</taxon>
        <taxon>Pterygota</taxon>
        <taxon>Neoptera</taxon>
        <taxon>Endopterygota</taxon>
        <taxon>Coleoptera</taxon>
        <taxon>Polyphaga</taxon>
        <taxon>Cucujiformia</taxon>
        <taxon>Tenebrionidae</taxon>
        <taxon>Tenebrio</taxon>
    </lineage>
</organism>
<protein>
    <submittedName>
        <fullName evidence="2">Uncharacterized protein</fullName>
    </submittedName>
</protein>